<evidence type="ECO:0000313" key="1">
    <source>
        <dbReference type="EMBL" id="SBQ32649.1"/>
    </source>
</evidence>
<proteinExistence type="predicted"/>
<sequence>MGSSTSLPQGKCYGPKDSTLMIVEEEDVLDLLCEDFPSRRAQISCGHSVTPTSLTNWCRGQLEDCPDCKSPVARHRETDLCVSCQVCTAKKGRLYEFCWQCLRPQAALRPL</sequence>
<protein>
    <submittedName>
        <fullName evidence="1">Uncharacterized protein</fullName>
    </submittedName>
</protein>
<organism evidence="1">
    <name type="scientific">Nothobranchius kadleci</name>
    <name type="common">African annual killifish</name>
    <dbReference type="NCBI Taxonomy" id="1051664"/>
    <lineage>
        <taxon>Eukaryota</taxon>
        <taxon>Metazoa</taxon>
        <taxon>Chordata</taxon>
        <taxon>Craniata</taxon>
        <taxon>Vertebrata</taxon>
        <taxon>Euteleostomi</taxon>
        <taxon>Actinopterygii</taxon>
        <taxon>Neopterygii</taxon>
        <taxon>Teleostei</taxon>
        <taxon>Neoteleostei</taxon>
        <taxon>Acanthomorphata</taxon>
        <taxon>Ovalentaria</taxon>
        <taxon>Atherinomorphae</taxon>
        <taxon>Cyprinodontiformes</taxon>
        <taxon>Nothobranchiidae</taxon>
        <taxon>Nothobranchius</taxon>
    </lineage>
</organism>
<dbReference type="EMBL" id="HAEA01004169">
    <property type="protein sequence ID" value="SBQ32649.1"/>
    <property type="molecule type" value="Transcribed_RNA"/>
</dbReference>
<gene>
    <name evidence="1" type="primary">Nfu_g_1_003627</name>
</gene>
<dbReference type="AlphaFoldDB" id="A0A1A8DIE2"/>
<reference evidence="1" key="1">
    <citation type="submission" date="2016-05" db="EMBL/GenBank/DDBJ databases">
        <authorList>
            <person name="Lavstsen T."/>
            <person name="Jespersen J.S."/>
        </authorList>
    </citation>
    <scope>NUCLEOTIDE SEQUENCE</scope>
    <source>
        <tissue evidence="1">Brain</tissue>
    </source>
</reference>
<reference evidence="1" key="2">
    <citation type="submission" date="2016-06" db="EMBL/GenBank/DDBJ databases">
        <title>The genome of a short-lived fish provides insights into sex chromosome evolution and the genetic control of aging.</title>
        <authorList>
            <person name="Reichwald K."/>
            <person name="Felder M."/>
            <person name="Petzold A."/>
            <person name="Koch P."/>
            <person name="Groth M."/>
            <person name="Platzer M."/>
        </authorList>
    </citation>
    <scope>NUCLEOTIDE SEQUENCE</scope>
    <source>
        <tissue evidence="1">Brain</tissue>
    </source>
</reference>
<name>A0A1A8DIE2_NOTKA</name>
<accession>A0A1A8DIE2</accession>